<dbReference type="CDD" id="cd01838">
    <property type="entry name" value="Isoamyl_acetate_hydrolase_like"/>
    <property type="match status" value="1"/>
</dbReference>
<dbReference type="InterPro" id="IPR013830">
    <property type="entry name" value="SGNH_hydro"/>
</dbReference>
<sequence length="299" mass="33974">MAAYVQDVIMLVGDSLTQGGFVPHGFAQQLAHVYNRKLDVFNRGLSGYNTTWGLPVFEQVFAKQHEQQHVPKVRLLTIWYGANDACIPPSPQHVPLPEFSANLRTMIRSVTSPSSPHYSAITKIILITPPPVNTHQRGADLASRDPPRPLDREFETTHQYAEAVKIVGAQEGVPVIDLWTILYDACGRVEEKLSEYLYDGLHVNQKGYQVVFDEIIKTVSKHYPELHYDKLQNVFIGCVDRITFMSRRLKCFVNADMPISISRIYGRAYRKESPCHPLYQLPNDHFPEPFSVLPFVVAK</sequence>
<dbReference type="Gene3D" id="3.40.50.1110">
    <property type="entry name" value="SGNH hydrolase"/>
    <property type="match status" value="1"/>
</dbReference>
<evidence type="ECO:0000313" key="3">
    <source>
        <dbReference type="Proteomes" id="UP001497453"/>
    </source>
</evidence>
<reference evidence="3" key="1">
    <citation type="submission" date="2024-04" db="EMBL/GenBank/DDBJ databases">
        <authorList>
            <person name="Shaw F."/>
            <person name="Minotto A."/>
        </authorList>
    </citation>
    <scope>NUCLEOTIDE SEQUENCE [LARGE SCALE GENOMIC DNA]</scope>
</reference>
<feature type="domain" description="SGNH hydrolase-type esterase" evidence="1">
    <location>
        <begin position="12"/>
        <end position="210"/>
    </location>
</feature>
<dbReference type="InterPro" id="IPR045136">
    <property type="entry name" value="Iah1-like"/>
</dbReference>
<name>A0ABP1D7A1_9APHY</name>
<evidence type="ECO:0000259" key="1">
    <source>
        <dbReference type="Pfam" id="PF13472"/>
    </source>
</evidence>
<gene>
    <name evidence="2" type="ORF">GFSPODELE1_LOCUS4706</name>
</gene>
<keyword evidence="3" id="KW-1185">Reference proteome</keyword>
<dbReference type="PANTHER" id="PTHR14209">
    <property type="entry name" value="ISOAMYL ACETATE-HYDROLYZING ESTERASE 1"/>
    <property type="match status" value="1"/>
</dbReference>
<organism evidence="2 3">
    <name type="scientific">Somion occarium</name>
    <dbReference type="NCBI Taxonomy" id="3059160"/>
    <lineage>
        <taxon>Eukaryota</taxon>
        <taxon>Fungi</taxon>
        <taxon>Dikarya</taxon>
        <taxon>Basidiomycota</taxon>
        <taxon>Agaricomycotina</taxon>
        <taxon>Agaricomycetes</taxon>
        <taxon>Polyporales</taxon>
        <taxon>Cerrenaceae</taxon>
        <taxon>Somion</taxon>
    </lineage>
</organism>
<dbReference type="Proteomes" id="UP001497453">
    <property type="component" value="Chromosome 3"/>
</dbReference>
<evidence type="ECO:0000313" key="2">
    <source>
        <dbReference type="EMBL" id="CAL1703745.1"/>
    </source>
</evidence>
<protein>
    <recommendedName>
        <fullName evidence="1">SGNH hydrolase-type esterase domain-containing protein</fullName>
    </recommendedName>
</protein>
<accession>A0ABP1D7A1</accession>
<dbReference type="SUPFAM" id="SSF52266">
    <property type="entry name" value="SGNH hydrolase"/>
    <property type="match status" value="1"/>
</dbReference>
<dbReference type="EMBL" id="OZ037946">
    <property type="protein sequence ID" value="CAL1703745.1"/>
    <property type="molecule type" value="Genomic_DNA"/>
</dbReference>
<proteinExistence type="predicted"/>
<dbReference type="Pfam" id="PF13472">
    <property type="entry name" value="Lipase_GDSL_2"/>
    <property type="match status" value="1"/>
</dbReference>
<dbReference type="InterPro" id="IPR036514">
    <property type="entry name" value="SGNH_hydro_sf"/>
</dbReference>
<dbReference type="PANTHER" id="PTHR14209:SF19">
    <property type="entry name" value="ISOAMYL ACETATE-HYDROLYZING ESTERASE 1 HOMOLOG"/>
    <property type="match status" value="1"/>
</dbReference>